<dbReference type="Pfam" id="PF21834">
    <property type="entry name" value="DUF6894"/>
    <property type="match status" value="1"/>
</dbReference>
<dbReference type="OrthoDB" id="7583263at2"/>
<evidence type="ECO:0000313" key="2">
    <source>
        <dbReference type="EMBL" id="SDC24259.1"/>
    </source>
</evidence>
<reference evidence="2 3" key="1">
    <citation type="submission" date="2016-10" db="EMBL/GenBank/DDBJ databases">
        <authorList>
            <person name="de Groot N.N."/>
        </authorList>
    </citation>
    <scope>NUCLEOTIDE SEQUENCE [LARGE SCALE GENOMIC DNA]</scope>
    <source>
        <strain evidence="2 3">CPCC 100156</strain>
    </source>
</reference>
<dbReference type="Proteomes" id="UP000198925">
    <property type="component" value="Unassembled WGS sequence"/>
</dbReference>
<evidence type="ECO:0000313" key="3">
    <source>
        <dbReference type="Proteomes" id="UP000198925"/>
    </source>
</evidence>
<dbReference type="AlphaFoldDB" id="A0A1G6JZM5"/>
<sequence length="80" mass="8959">MPRFYFHLRDDAGLVRDPEGSELPDLDAARAEALADARSLVAEWLRMGQVVDGRRFEIADEAGQVLAVIPLRDVLKLPEE</sequence>
<dbReference type="RefSeq" id="WP_090560646.1">
    <property type="nucleotide sequence ID" value="NZ_FMXZ01000001.1"/>
</dbReference>
<accession>A0A1G6JZM5</accession>
<dbReference type="InterPro" id="IPR054189">
    <property type="entry name" value="DUF6894"/>
</dbReference>
<organism evidence="2 3">
    <name type="scientific">Belnapia rosea</name>
    <dbReference type="NCBI Taxonomy" id="938405"/>
    <lineage>
        <taxon>Bacteria</taxon>
        <taxon>Pseudomonadati</taxon>
        <taxon>Pseudomonadota</taxon>
        <taxon>Alphaproteobacteria</taxon>
        <taxon>Acetobacterales</taxon>
        <taxon>Roseomonadaceae</taxon>
        <taxon>Belnapia</taxon>
    </lineage>
</organism>
<gene>
    <name evidence="2" type="ORF">SAMN04487779_1001336</name>
</gene>
<protein>
    <recommendedName>
        <fullName evidence="1">DUF6894 domain-containing protein</fullName>
    </recommendedName>
</protein>
<name>A0A1G6JZM5_9PROT</name>
<proteinExistence type="predicted"/>
<evidence type="ECO:0000259" key="1">
    <source>
        <dbReference type="Pfam" id="PF21834"/>
    </source>
</evidence>
<feature type="domain" description="DUF6894" evidence="1">
    <location>
        <begin position="3"/>
        <end position="71"/>
    </location>
</feature>
<keyword evidence="3" id="KW-1185">Reference proteome</keyword>
<dbReference type="EMBL" id="FMZX01000001">
    <property type="protein sequence ID" value="SDC24259.1"/>
    <property type="molecule type" value="Genomic_DNA"/>
</dbReference>